<sequence length="629" mass="68129">MSVEQPDTTGSTATYDDLSDRELLRRFDFGHDEAAFAAVLKRHGPMVLRVCQRVLDRREDAEDAFQATFLVLARKVGSVSWRESIGTWLHEAAHRLSREFRRNLLRRQNRDRKVPARTGGDALAEVTGRELLAILDEEMTNLPDEYRAPLLLCHLEEMGQEEAARHLGCSVSTLKRRLQQARELLQARLTRRGLILSVAALAALLATGTATASVPVALATNTTRAATMSASGVPPAAGLVSPGAASLARDSLPVVVSAKLKLVIGLLAVGGLAVAGVSYRGLPVGGGWPVRVAAETPGPSDPTVSATVETNLGTAGENIRQFGFDGNPATAFVSARNPRPGDYYTLVFDHPVDVKSVGVQTGDPDGGRALTAGNLEGSSDGTRFDLLAGFKDGTAKADAGGRKLTAVRVRMTVGQAHPLVIREIAIDSDPVVAVYRHPVEFVVDAREARDMADWAERAARICEREYAMICEELSSDGFKPPTRVTLVLRWDAASLVAATDDQVIASAGYFHANPHEIGALIHATSYVVQAYRGGGSPTWLVHGIADYIRFFKFEPGALAAPDPETARYDGNSRETAAFLAYLVARHDKQIVRHLNAALREGRYTDDVWVTYTGKSLRELGEEWHHSLHR</sequence>
<comment type="similarity">
    <text evidence="1">Belongs to the sigma-70 factor family. ECF subfamily.</text>
</comment>
<dbReference type="NCBIfam" id="TIGR02937">
    <property type="entry name" value="sigma70-ECF"/>
    <property type="match status" value="1"/>
</dbReference>
<feature type="transmembrane region" description="Helical" evidence="5">
    <location>
        <begin position="194"/>
        <end position="218"/>
    </location>
</feature>
<dbReference type="Gene3D" id="2.60.120.260">
    <property type="entry name" value="Galactose-binding domain-like"/>
    <property type="match status" value="1"/>
</dbReference>
<feature type="domain" description="RNA polymerase sigma-70 region 2" evidence="6">
    <location>
        <begin position="41"/>
        <end position="103"/>
    </location>
</feature>
<dbReference type="GO" id="GO:0003677">
    <property type="term" value="F:DNA binding"/>
    <property type="evidence" value="ECO:0007669"/>
    <property type="project" value="InterPro"/>
</dbReference>
<gene>
    <name evidence="8" type="ORF">FRUB_09018</name>
</gene>
<evidence type="ECO:0000256" key="1">
    <source>
        <dbReference type="ARBA" id="ARBA00010641"/>
    </source>
</evidence>
<evidence type="ECO:0000256" key="5">
    <source>
        <dbReference type="SAM" id="Phobius"/>
    </source>
</evidence>
<dbReference type="PANTHER" id="PTHR43133:SF51">
    <property type="entry name" value="RNA POLYMERASE SIGMA FACTOR"/>
    <property type="match status" value="1"/>
</dbReference>
<accession>A0A225DJ89</accession>
<keyword evidence="5" id="KW-1133">Transmembrane helix</keyword>
<evidence type="ECO:0000313" key="9">
    <source>
        <dbReference type="Proteomes" id="UP000214646"/>
    </source>
</evidence>
<comment type="caution">
    <text evidence="8">The sequence shown here is derived from an EMBL/GenBank/DDBJ whole genome shotgun (WGS) entry which is preliminary data.</text>
</comment>
<evidence type="ECO:0000256" key="3">
    <source>
        <dbReference type="ARBA" id="ARBA00023082"/>
    </source>
</evidence>
<dbReference type="InterPro" id="IPR036388">
    <property type="entry name" value="WH-like_DNA-bd_sf"/>
</dbReference>
<dbReference type="InterPro" id="IPR014284">
    <property type="entry name" value="RNA_pol_sigma-70_dom"/>
</dbReference>
<dbReference type="AlphaFoldDB" id="A0A225DJ89"/>
<dbReference type="InterPro" id="IPR013324">
    <property type="entry name" value="RNA_pol_sigma_r3/r4-like"/>
</dbReference>
<dbReference type="InterPro" id="IPR007627">
    <property type="entry name" value="RNA_pol_sigma70_r2"/>
</dbReference>
<keyword evidence="4" id="KW-0804">Transcription</keyword>
<dbReference type="OrthoDB" id="244784at2"/>
<dbReference type="EMBL" id="NIDE01000017">
    <property type="protein sequence ID" value="OWK36455.1"/>
    <property type="molecule type" value="Genomic_DNA"/>
</dbReference>
<evidence type="ECO:0000256" key="4">
    <source>
        <dbReference type="ARBA" id="ARBA00023163"/>
    </source>
</evidence>
<dbReference type="CDD" id="cd06171">
    <property type="entry name" value="Sigma70_r4"/>
    <property type="match status" value="1"/>
</dbReference>
<dbReference type="GO" id="GO:0016987">
    <property type="term" value="F:sigma factor activity"/>
    <property type="evidence" value="ECO:0007669"/>
    <property type="project" value="UniProtKB-KW"/>
</dbReference>
<dbReference type="Proteomes" id="UP000214646">
    <property type="component" value="Unassembled WGS sequence"/>
</dbReference>
<keyword evidence="2" id="KW-0805">Transcription regulation</keyword>
<dbReference type="Pfam" id="PF04542">
    <property type="entry name" value="Sigma70_r2"/>
    <property type="match status" value="1"/>
</dbReference>
<dbReference type="SUPFAM" id="SSF88946">
    <property type="entry name" value="Sigma2 domain of RNA polymerase sigma factors"/>
    <property type="match status" value="1"/>
</dbReference>
<dbReference type="InterPro" id="IPR007541">
    <property type="entry name" value="Uncharacterised_BSP"/>
</dbReference>
<organism evidence="8 9">
    <name type="scientific">Fimbriiglobus ruber</name>
    <dbReference type="NCBI Taxonomy" id="1908690"/>
    <lineage>
        <taxon>Bacteria</taxon>
        <taxon>Pseudomonadati</taxon>
        <taxon>Planctomycetota</taxon>
        <taxon>Planctomycetia</taxon>
        <taxon>Gemmatales</taxon>
        <taxon>Gemmataceae</taxon>
        <taxon>Fimbriiglobus</taxon>
    </lineage>
</organism>
<keyword evidence="5" id="KW-0472">Membrane</keyword>
<reference evidence="9" key="1">
    <citation type="submission" date="2017-06" db="EMBL/GenBank/DDBJ databases">
        <title>Genome analysis of Fimbriiglobus ruber SP5, the first member of the order Planctomycetales with confirmed chitinolytic capability.</title>
        <authorList>
            <person name="Ravin N.V."/>
            <person name="Rakitin A.L."/>
            <person name="Ivanova A.A."/>
            <person name="Beletsky A.V."/>
            <person name="Kulichevskaya I.S."/>
            <person name="Mardanov A.V."/>
            <person name="Dedysh S.N."/>
        </authorList>
    </citation>
    <scope>NUCLEOTIDE SEQUENCE [LARGE SCALE GENOMIC DNA]</scope>
    <source>
        <strain evidence="9">SP5</strain>
    </source>
</reference>
<dbReference type="Gene3D" id="1.10.1740.10">
    <property type="match status" value="1"/>
</dbReference>
<dbReference type="RefSeq" id="WP_088259453.1">
    <property type="nucleotide sequence ID" value="NZ_NIDE01000017.1"/>
</dbReference>
<evidence type="ECO:0000259" key="6">
    <source>
        <dbReference type="Pfam" id="PF04542"/>
    </source>
</evidence>
<proteinExistence type="inferred from homology"/>
<dbReference type="InterPro" id="IPR013249">
    <property type="entry name" value="RNA_pol_sigma70_r4_t2"/>
</dbReference>
<dbReference type="GO" id="GO:0006352">
    <property type="term" value="P:DNA-templated transcription initiation"/>
    <property type="evidence" value="ECO:0007669"/>
    <property type="project" value="InterPro"/>
</dbReference>
<keyword evidence="3" id="KW-0731">Sigma factor</keyword>
<dbReference type="Pfam" id="PF04450">
    <property type="entry name" value="BSP"/>
    <property type="match status" value="1"/>
</dbReference>
<dbReference type="InterPro" id="IPR013325">
    <property type="entry name" value="RNA_pol_sigma_r2"/>
</dbReference>
<dbReference type="SUPFAM" id="SSF88659">
    <property type="entry name" value="Sigma3 and sigma4 domains of RNA polymerase sigma factors"/>
    <property type="match status" value="1"/>
</dbReference>
<protein>
    <submittedName>
        <fullName evidence="8">High-affnity carbon uptake protein Hat/HatR</fullName>
    </submittedName>
</protein>
<evidence type="ECO:0000256" key="2">
    <source>
        <dbReference type="ARBA" id="ARBA00023015"/>
    </source>
</evidence>
<dbReference type="PANTHER" id="PTHR43133">
    <property type="entry name" value="RNA POLYMERASE ECF-TYPE SIGMA FACTO"/>
    <property type="match status" value="1"/>
</dbReference>
<evidence type="ECO:0000259" key="7">
    <source>
        <dbReference type="Pfam" id="PF08281"/>
    </source>
</evidence>
<dbReference type="InterPro" id="IPR039425">
    <property type="entry name" value="RNA_pol_sigma-70-like"/>
</dbReference>
<feature type="transmembrane region" description="Helical" evidence="5">
    <location>
        <begin position="262"/>
        <end position="282"/>
    </location>
</feature>
<dbReference type="Pfam" id="PF08281">
    <property type="entry name" value="Sigma70_r4_2"/>
    <property type="match status" value="1"/>
</dbReference>
<keyword evidence="9" id="KW-1185">Reference proteome</keyword>
<feature type="domain" description="RNA polymerase sigma factor 70 region 4 type 2" evidence="7">
    <location>
        <begin position="134"/>
        <end position="185"/>
    </location>
</feature>
<name>A0A225DJ89_9BACT</name>
<keyword evidence="5" id="KW-0812">Transmembrane</keyword>
<evidence type="ECO:0000313" key="8">
    <source>
        <dbReference type="EMBL" id="OWK36455.1"/>
    </source>
</evidence>
<dbReference type="Gene3D" id="1.10.10.10">
    <property type="entry name" value="Winged helix-like DNA-binding domain superfamily/Winged helix DNA-binding domain"/>
    <property type="match status" value="1"/>
</dbReference>